<dbReference type="KEGG" id="sla:SERLADRAFT_463069"/>
<reference evidence="2" key="1">
    <citation type="submission" date="2011-04" db="EMBL/GenBank/DDBJ databases">
        <title>Evolution of plant cell wall degrading machinery underlies the functional diversity of forest fungi.</title>
        <authorList>
            <consortium name="US DOE Joint Genome Institute (JGI-PGF)"/>
            <person name="Eastwood D.C."/>
            <person name="Floudas D."/>
            <person name="Binder M."/>
            <person name="Majcherczyk A."/>
            <person name="Schneider P."/>
            <person name="Aerts A."/>
            <person name="Asiegbu F.O."/>
            <person name="Baker S.E."/>
            <person name="Barry K."/>
            <person name="Bendiksby M."/>
            <person name="Blumentritt M."/>
            <person name="Coutinho P.M."/>
            <person name="Cullen D."/>
            <person name="Cullen D."/>
            <person name="Gathman A."/>
            <person name="Goodell B."/>
            <person name="Henrissat B."/>
            <person name="Ihrmark K."/>
            <person name="Kauserud H."/>
            <person name="Kohler A."/>
            <person name="LaButti K."/>
            <person name="Lapidus A."/>
            <person name="Lavin J.L."/>
            <person name="Lee Y.-H."/>
            <person name="Lindquist E."/>
            <person name="Lilly W."/>
            <person name="Lucas S."/>
            <person name="Morin E."/>
            <person name="Murat C."/>
            <person name="Oguiza J.A."/>
            <person name="Park J."/>
            <person name="Pisabarro A.G."/>
            <person name="Riley R."/>
            <person name="Rosling A."/>
            <person name="Salamov A."/>
            <person name="Schmidt O."/>
            <person name="Schmutz J."/>
            <person name="Skrede I."/>
            <person name="Stenlid J."/>
            <person name="Wiebenga A."/>
            <person name="Xie X."/>
            <person name="Kues U."/>
            <person name="Hibbett D.S."/>
            <person name="Hoffmeister D."/>
            <person name="Hogberg N."/>
            <person name="Martin F."/>
            <person name="Grigoriev I.V."/>
            <person name="Watkinson S.C."/>
        </authorList>
    </citation>
    <scope>NUCLEOTIDE SEQUENCE</scope>
    <source>
        <strain evidence="2">S7.9</strain>
    </source>
</reference>
<dbReference type="Proteomes" id="UP000008064">
    <property type="component" value="Unassembled WGS sequence"/>
</dbReference>
<feature type="compositionally biased region" description="Low complexity" evidence="1">
    <location>
        <begin position="148"/>
        <end position="176"/>
    </location>
</feature>
<name>F8NRC2_SERL9</name>
<gene>
    <name evidence="2" type="ORF">SERLADRAFT_463069</name>
</gene>
<sequence length="215" mass="22705">MAPGAVSEGEDEDSVDVEENPENQSSQGGLVDQPTQDSSEARMNEHAPGASVHIVPASSSASSDESLSAEIKSPRIKRKRASSTSTPSRLTRSMSSKHLMAGAHFDDQPKKIKKKEHTSHDTVNGLGNTSDMESTSSGATSASRMLGPSSRHSSRASSVISSAPSTSSLSIQPSPTVDRFTMHTLHPAVPPPIFHTHGGLRHHHPPKPPSITSQP</sequence>
<dbReference type="AlphaFoldDB" id="F8NRC2"/>
<dbReference type="EMBL" id="GL945432">
    <property type="protein sequence ID" value="EGO26241.1"/>
    <property type="molecule type" value="Genomic_DNA"/>
</dbReference>
<dbReference type="RefSeq" id="XP_007316414.1">
    <property type="nucleotide sequence ID" value="XM_007316352.1"/>
</dbReference>
<feature type="compositionally biased region" description="Polar residues" evidence="1">
    <location>
        <begin position="22"/>
        <end position="38"/>
    </location>
</feature>
<feature type="compositionally biased region" description="Low complexity" evidence="1">
    <location>
        <begin position="57"/>
        <end position="69"/>
    </location>
</feature>
<feature type="non-terminal residue" evidence="2">
    <location>
        <position position="215"/>
    </location>
</feature>
<evidence type="ECO:0000256" key="1">
    <source>
        <dbReference type="SAM" id="MobiDB-lite"/>
    </source>
</evidence>
<organism>
    <name type="scientific">Serpula lacrymans var. lacrymans (strain S7.9)</name>
    <name type="common">Dry rot fungus</name>
    <dbReference type="NCBI Taxonomy" id="578457"/>
    <lineage>
        <taxon>Eukaryota</taxon>
        <taxon>Fungi</taxon>
        <taxon>Dikarya</taxon>
        <taxon>Basidiomycota</taxon>
        <taxon>Agaricomycotina</taxon>
        <taxon>Agaricomycetes</taxon>
        <taxon>Agaricomycetidae</taxon>
        <taxon>Boletales</taxon>
        <taxon>Coniophorineae</taxon>
        <taxon>Serpulaceae</taxon>
        <taxon>Serpula</taxon>
    </lineage>
</organism>
<feature type="compositionally biased region" description="Acidic residues" evidence="1">
    <location>
        <begin position="8"/>
        <end position="21"/>
    </location>
</feature>
<feature type="compositionally biased region" description="Low complexity" evidence="1">
    <location>
        <begin position="82"/>
        <end position="96"/>
    </location>
</feature>
<proteinExistence type="predicted"/>
<evidence type="ECO:0000313" key="2">
    <source>
        <dbReference type="EMBL" id="EGO26241.1"/>
    </source>
</evidence>
<feature type="region of interest" description="Disordered" evidence="1">
    <location>
        <begin position="1"/>
        <end position="215"/>
    </location>
</feature>
<feature type="compositionally biased region" description="Polar residues" evidence="1">
    <location>
        <begin position="121"/>
        <end position="143"/>
    </location>
</feature>
<accession>F8NRC2</accession>
<dbReference type="GeneID" id="18818487"/>
<dbReference type="HOGENOM" id="CLU_1286059_0_0_1"/>
<protein>
    <submittedName>
        <fullName evidence="2">Uncharacterized protein</fullName>
    </submittedName>
</protein>